<evidence type="ECO:0000313" key="8">
    <source>
        <dbReference type="EnsemblPlants" id="ONIVA02G17190.1"/>
    </source>
</evidence>
<dbReference type="GO" id="GO:0005634">
    <property type="term" value="C:nucleus"/>
    <property type="evidence" value="ECO:0007669"/>
    <property type="project" value="UniProtKB-SubCell"/>
</dbReference>
<evidence type="ECO:0000256" key="6">
    <source>
        <dbReference type="SAM" id="MobiDB-lite"/>
    </source>
</evidence>
<evidence type="ECO:0000313" key="9">
    <source>
        <dbReference type="Proteomes" id="UP000006591"/>
    </source>
</evidence>
<dbReference type="STRING" id="4536.A0A0E0G6A3"/>
<dbReference type="InterPro" id="IPR015300">
    <property type="entry name" value="DNA-bd_pseudobarrel_sf"/>
</dbReference>
<dbReference type="InterPro" id="IPR003340">
    <property type="entry name" value="B3_DNA-bd"/>
</dbReference>
<keyword evidence="5" id="KW-0539">Nucleus</keyword>
<sequence length="292" mass="32042">MAASPPLPTSIDGGQVLDDMEVVEMKYLFGKVLMPSDVSWDTEQLVIPDEHVGKLLDMVVMNRPEGGFFVVVVEDGEVTGKLWLFRYWKRDDVHCLTKGWGCYAREKGLRAGDTVSFHSTACGRFFICCRCTCMSFLSLPTTSHRIHGSSVLPQPRAAQAAHHPFSGHATLCLGNKASDHSAPARHATASLGCAAAQPRQVPPTPTPRRRRRSMMVHPEPPEHTTDGMPVILESMALVSTPPVAKRVRLFGVYIDVPPLRPGGEATQDFNHDDGVPSVDRNALKRRRAAADN</sequence>
<evidence type="ECO:0000256" key="3">
    <source>
        <dbReference type="ARBA" id="ARBA00023125"/>
    </source>
</evidence>
<keyword evidence="2" id="KW-0805">Transcription regulation</keyword>
<dbReference type="Gene3D" id="2.40.330.10">
    <property type="entry name" value="DNA-binding pseudobarrel domain"/>
    <property type="match status" value="1"/>
</dbReference>
<dbReference type="OMA" id="PFSGHAT"/>
<feature type="region of interest" description="Disordered" evidence="6">
    <location>
        <begin position="264"/>
        <end position="292"/>
    </location>
</feature>
<dbReference type="GO" id="GO:0003700">
    <property type="term" value="F:DNA-binding transcription factor activity"/>
    <property type="evidence" value="ECO:0007669"/>
    <property type="project" value="InterPro"/>
</dbReference>
<dbReference type="HOGENOM" id="CLU_1167334_0_0_1"/>
<reference evidence="8" key="1">
    <citation type="submission" date="2015-04" db="UniProtKB">
        <authorList>
            <consortium name="EnsemblPlants"/>
        </authorList>
    </citation>
    <scope>IDENTIFICATION</scope>
    <source>
        <strain evidence="8">SL10</strain>
    </source>
</reference>
<name>A0A0E0G6A3_ORYNI</name>
<accession>A0A0E0G6A3</accession>
<evidence type="ECO:0000256" key="2">
    <source>
        <dbReference type="ARBA" id="ARBA00023015"/>
    </source>
</evidence>
<keyword evidence="9" id="KW-1185">Reference proteome</keyword>
<keyword evidence="3" id="KW-0238">DNA-binding</keyword>
<comment type="subcellular location">
    <subcellularLocation>
        <location evidence="1">Nucleus</location>
    </subcellularLocation>
</comment>
<feature type="region of interest" description="Disordered" evidence="6">
    <location>
        <begin position="187"/>
        <end position="226"/>
    </location>
</feature>
<dbReference type="InterPro" id="IPR044800">
    <property type="entry name" value="LEC2-like"/>
</dbReference>
<dbReference type="PANTHER" id="PTHR31140">
    <property type="entry name" value="B3 DOMAIN-CONTAINING TRANSCRIPTION FACTOR ABI3"/>
    <property type="match status" value="1"/>
</dbReference>
<dbReference type="SUPFAM" id="SSF101936">
    <property type="entry name" value="DNA-binding pseudobarrel domain"/>
    <property type="match status" value="1"/>
</dbReference>
<dbReference type="PANTHER" id="PTHR31140:SF139">
    <property type="entry name" value="B3 DOMAIN-CONTAINING PROTEIN OS02G0455900-RELATED"/>
    <property type="match status" value="1"/>
</dbReference>
<proteinExistence type="predicted"/>
<dbReference type="SMART" id="SM01019">
    <property type="entry name" value="B3"/>
    <property type="match status" value="1"/>
</dbReference>
<dbReference type="Pfam" id="PF02362">
    <property type="entry name" value="B3"/>
    <property type="match status" value="1"/>
</dbReference>
<dbReference type="EnsemblPlants" id="ONIVA02G17190.1">
    <property type="protein sequence ID" value="ONIVA02G17190.1"/>
    <property type="gene ID" value="ONIVA02G17190"/>
</dbReference>
<reference evidence="8" key="2">
    <citation type="submission" date="2018-04" db="EMBL/GenBank/DDBJ databases">
        <title>OnivRS2 (Oryza nivara Reference Sequence Version 2).</title>
        <authorList>
            <person name="Zhang J."/>
            <person name="Kudrna D."/>
            <person name="Lee S."/>
            <person name="Talag J."/>
            <person name="Rajasekar S."/>
            <person name="Welchert J."/>
            <person name="Hsing Y.-I."/>
            <person name="Wing R.A."/>
        </authorList>
    </citation>
    <scope>NUCLEOTIDE SEQUENCE [LARGE SCALE GENOMIC DNA]</scope>
    <source>
        <strain evidence="8">SL10</strain>
    </source>
</reference>
<evidence type="ECO:0000259" key="7">
    <source>
        <dbReference type="PROSITE" id="PS50863"/>
    </source>
</evidence>
<dbReference type="PROSITE" id="PS50863">
    <property type="entry name" value="B3"/>
    <property type="match status" value="1"/>
</dbReference>
<feature type="compositionally biased region" description="Basic residues" evidence="6">
    <location>
        <begin position="283"/>
        <end position="292"/>
    </location>
</feature>
<feature type="domain" description="TF-B3" evidence="7">
    <location>
        <begin position="30"/>
        <end position="133"/>
    </location>
</feature>
<dbReference type="AlphaFoldDB" id="A0A0E0G6A3"/>
<dbReference type="CDD" id="cd10017">
    <property type="entry name" value="B3_DNA"/>
    <property type="match status" value="1"/>
</dbReference>
<evidence type="ECO:0000256" key="4">
    <source>
        <dbReference type="ARBA" id="ARBA00023163"/>
    </source>
</evidence>
<keyword evidence="4" id="KW-0804">Transcription</keyword>
<evidence type="ECO:0000256" key="1">
    <source>
        <dbReference type="ARBA" id="ARBA00004123"/>
    </source>
</evidence>
<dbReference type="Proteomes" id="UP000006591">
    <property type="component" value="Chromosome 2"/>
</dbReference>
<organism evidence="8">
    <name type="scientific">Oryza nivara</name>
    <name type="common">Indian wild rice</name>
    <name type="synonym">Oryza sativa f. spontanea</name>
    <dbReference type="NCBI Taxonomy" id="4536"/>
    <lineage>
        <taxon>Eukaryota</taxon>
        <taxon>Viridiplantae</taxon>
        <taxon>Streptophyta</taxon>
        <taxon>Embryophyta</taxon>
        <taxon>Tracheophyta</taxon>
        <taxon>Spermatophyta</taxon>
        <taxon>Magnoliopsida</taxon>
        <taxon>Liliopsida</taxon>
        <taxon>Poales</taxon>
        <taxon>Poaceae</taxon>
        <taxon>BOP clade</taxon>
        <taxon>Oryzoideae</taxon>
        <taxon>Oryzeae</taxon>
        <taxon>Oryzinae</taxon>
        <taxon>Oryza</taxon>
    </lineage>
</organism>
<dbReference type="Gramene" id="ONIVA02G17190.1">
    <property type="protein sequence ID" value="ONIVA02G17190.1"/>
    <property type="gene ID" value="ONIVA02G17190"/>
</dbReference>
<protein>
    <recommendedName>
        <fullName evidence="7">TF-B3 domain-containing protein</fullName>
    </recommendedName>
</protein>
<dbReference type="GO" id="GO:0003677">
    <property type="term" value="F:DNA binding"/>
    <property type="evidence" value="ECO:0007669"/>
    <property type="project" value="UniProtKB-KW"/>
</dbReference>
<evidence type="ECO:0000256" key="5">
    <source>
        <dbReference type="ARBA" id="ARBA00023242"/>
    </source>
</evidence>